<proteinExistence type="predicted"/>
<dbReference type="InterPro" id="IPR013264">
    <property type="entry name" value="DNAG_N"/>
</dbReference>
<dbReference type="Proteomes" id="UP000291144">
    <property type="component" value="Unassembled WGS sequence"/>
</dbReference>
<dbReference type="SUPFAM" id="SSF56731">
    <property type="entry name" value="DNA primase core"/>
    <property type="match status" value="1"/>
</dbReference>
<reference evidence="3 4" key="1">
    <citation type="submission" date="2019-02" db="EMBL/GenBank/DDBJ databases">
        <title>Kribbella capetownensis sp. nov. and Kribbella speibonae sp. nov., isolated from soil.</title>
        <authorList>
            <person name="Curtis S.M."/>
            <person name="Norton I."/>
            <person name="Everest G.J."/>
            <person name="Meyers P.R."/>
        </authorList>
    </citation>
    <scope>NUCLEOTIDE SEQUENCE [LARGE SCALE GENOMIC DNA]</scope>
    <source>
        <strain evidence="3 4">NRRL B-24813</strain>
    </source>
</reference>
<keyword evidence="4" id="KW-1185">Reference proteome</keyword>
<dbReference type="Gene3D" id="3.90.980.10">
    <property type="entry name" value="DNA primase, catalytic core, N-terminal domain"/>
    <property type="match status" value="1"/>
</dbReference>
<dbReference type="EMBL" id="SJKB01000015">
    <property type="protein sequence ID" value="TCC55371.1"/>
    <property type="molecule type" value="Genomic_DNA"/>
</dbReference>
<feature type="region of interest" description="Disordered" evidence="1">
    <location>
        <begin position="1"/>
        <end position="27"/>
    </location>
</feature>
<accession>A0A4R0K5L1</accession>
<feature type="compositionally biased region" description="Basic and acidic residues" evidence="1">
    <location>
        <begin position="1"/>
        <end position="10"/>
    </location>
</feature>
<organism evidence="3 4">
    <name type="scientific">Kribbella pittospori</name>
    <dbReference type="NCBI Taxonomy" id="722689"/>
    <lineage>
        <taxon>Bacteria</taxon>
        <taxon>Bacillati</taxon>
        <taxon>Actinomycetota</taxon>
        <taxon>Actinomycetes</taxon>
        <taxon>Propionibacteriales</taxon>
        <taxon>Kribbellaceae</taxon>
        <taxon>Kribbella</taxon>
    </lineage>
</organism>
<dbReference type="PANTHER" id="PTHR30313">
    <property type="entry name" value="DNA PRIMASE"/>
    <property type="match status" value="1"/>
</dbReference>
<dbReference type="OrthoDB" id="3818699at2"/>
<gene>
    <name evidence="3" type="ORF">E0H73_36230</name>
</gene>
<name>A0A4R0K5L1_9ACTN</name>
<dbReference type="PANTHER" id="PTHR30313:SF2">
    <property type="entry name" value="DNA PRIMASE"/>
    <property type="match status" value="1"/>
</dbReference>
<comment type="caution">
    <text evidence="3">The sequence shown here is derived from an EMBL/GenBank/DDBJ whole genome shotgun (WGS) entry which is preliminary data.</text>
</comment>
<evidence type="ECO:0000313" key="4">
    <source>
        <dbReference type="Proteomes" id="UP000291144"/>
    </source>
</evidence>
<dbReference type="AlphaFoldDB" id="A0A4R0K5L1"/>
<evidence type="ECO:0000259" key="2">
    <source>
        <dbReference type="Pfam" id="PF08275"/>
    </source>
</evidence>
<evidence type="ECO:0000313" key="3">
    <source>
        <dbReference type="EMBL" id="TCC55371.1"/>
    </source>
</evidence>
<dbReference type="Pfam" id="PF08275">
    <property type="entry name" value="DNAG_N"/>
    <property type="match status" value="1"/>
</dbReference>
<dbReference type="GO" id="GO:0006269">
    <property type="term" value="P:DNA replication, synthesis of primer"/>
    <property type="evidence" value="ECO:0007669"/>
    <property type="project" value="TreeGrafter"/>
</dbReference>
<dbReference type="InterPro" id="IPR050219">
    <property type="entry name" value="DnaG_primase"/>
</dbReference>
<sequence length="325" mass="35602">MESRVHERESASYGDVVTRRPRDPNSVPTVADRRRLIEVNSAAARFFRRELLRATDGWGREYLTRGGAGELLDPGSGWAVGQAPDARSRLVDHLRAKGLELDSVRRAGLGLLNPEGRTVDRFRDQVMFPARNDRLETVGFVGVRSGVGAPYYATSPATQVHRRSACLIGVTEQLDLLSEGAAPVLVNDPLDAIAIEQLSRRTMCRWAGIPLCDSLLSAGQARILGQHAATDTAIVVLADDKAGQRAAVGFLDDLTRYFPRVWAVELPDGHSARALYGSPDGLQRLHDALMMTRPLSDYLGHRKRMRPSVSLPDAHLSPSDETPSL</sequence>
<dbReference type="GO" id="GO:0005737">
    <property type="term" value="C:cytoplasm"/>
    <property type="evidence" value="ECO:0007669"/>
    <property type="project" value="TreeGrafter"/>
</dbReference>
<protein>
    <recommendedName>
        <fullName evidence="2">DNA primase DNAG catalytic core N-terminal domain-containing protein</fullName>
    </recommendedName>
</protein>
<evidence type="ECO:0000256" key="1">
    <source>
        <dbReference type="SAM" id="MobiDB-lite"/>
    </source>
</evidence>
<dbReference type="Gene3D" id="3.40.1360.10">
    <property type="match status" value="1"/>
</dbReference>
<dbReference type="InterPro" id="IPR037068">
    <property type="entry name" value="DNA_primase_core_N_sf"/>
</dbReference>
<feature type="domain" description="DNA primase DNAG catalytic core N-terminal" evidence="2">
    <location>
        <begin position="47"/>
        <end position="171"/>
    </location>
</feature>